<evidence type="ECO:0000313" key="3">
    <source>
        <dbReference type="Proteomes" id="UP001472677"/>
    </source>
</evidence>
<dbReference type="EMBL" id="JBBPBM010000109">
    <property type="protein sequence ID" value="KAK8507306.1"/>
    <property type="molecule type" value="Genomic_DNA"/>
</dbReference>
<reference evidence="2 3" key="1">
    <citation type="journal article" date="2024" name="G3 (Bethesda)">
        <title>Genome assembly of Hibiscus sabdariffa L. provides insights into metabolisms of medicinal natural products.</title>
        <authorList>
            <person name="Kim T."/>
        </authorList>
    </citation>
    <scope>NUCLEOTIDE SEQUENCE [LARGE SCALE GENOMIC DNA]</scope>
    <source>
        <strain evidence="2">TK-2024</strain>
        <tissue evidence="2">Old leaves</tissue>
    </source>
</reference>
<organism evidence="2 3">
    <name type="scientific">Hibiscus sabdariffa</name>
    <name type="common">roselle</name>
    <dbReference type="NCBI Taxonomy" id="183260"/>
    <lineage>
        <taxon>Eukaryota</taxon>
        <taxon>Viridiplantae</taxon>
        <taxon>Streptophyta</taxon>
        <taxon>Embryophyta</taxon>
        <taxon>Tracheophyta</taxon>
        <taxon>Spermatophyta</taxon>
        <taxon>Magnoliopsida</taxon>
        <taxon>eudicotyledons</taxon>
        <taxon>Gunneridae</taxon>
        <taxon>Pentapetalae</taxon>
        <taxon>rosids</taxon>
        <taxon>malvids</taxon>
        <taxon>Malvales</taxon>
        <taxon>Malvaceae</taxon>
        <taxon>Malvoideae</taxon>
        <taxon>Hibiscus</taxon>
    </lineage>
</organism>
<accession>A0ABR2BJF8</accession>
<proteinExistence type="predicted"/>
<sequence length="245" mass="23989">MTSSPQTFVVVSGVGAGAGADEGSPPDTGPATATTSAIGAAEDEGSPPDTGPVTATTSAIGAAEGEGTLSDTGPAPATATSAISAAKVSGVGVGDDADEDSLPDTGPATATTSAIGAAEGFEKTRDKTVSCNKITTKPESFAFVNSFPAYLALVKTSNAVLVTTSSAKSALSFLTRPENIVLIRPESAQDTTTTSTILGSTSVDIELRLPKQDEGAPSDTGSATATTSAIGAAEGSLSPTTTWAE</sequence>
<protein>
    <submittedName>
        <fullName evidence="2">Uncharacterized protein</fullName>
    </submittedName>
</protein>
<dbReference type="Proteomes" id="UP001472677">
    <property type="component" value="Unassembled WGS sequence"/>
</dbReference>
<feature type="region of interest" description="Disordered" evidence="1">
    <location>
        <begin position="91"/>
        <end position="111"/>
    </location>
</feature>
<keyword evidence="3" id="KW-1185">Reference proteome</keyword>
<evidence type="ECO:0000256" key="1">
    <source>
        <dbReference type="SAM" id="MobiDB-lite"/>
    </source>
</evidence>
<gene>
    <name evidence="2" type="ORF">V6N12_008647</name>
</gene>
<feature type="region of interest" description="Disordered" evidence="1">
    <location>
        <begin position="1"/>
        <end position="78"/>
    </location>
</feature>
<name>A0ABR2BJF8_9ROSI</name>
<feature type="compositionally biased region" description="Low complexity" evidence="1">
    <location>
        <begin position="215"/>
        <end position="236"/>
    </location>
</feature>
<comment type="caution">
    <text evidence="2">The sequence shown here is derived from an EMBL/GenBank/DDBJ whole genome shotgun (WGS) entry which is preliminary data.</text>
</comment>
<feature type="region of interest" description="Disordered" evidence="1">
    <location>
        <begin position="206"/>
        <end position="245"/>
    </location>
</feature>
<evidence type="ECO:0000313" key="2">
    <source>
        <dbReference type="EMBL" id="KAK8507306.1"/>
    </source>
</evidence>